<protein>
    <submittedName>
        <fullName evidence="4">Uncharacterized protein</fullName>
    </submittedName>
</protein>
<feature type="compositionally biased region" description="Polar residues" evidence="1">
    <location>
        <begin position="102"/>
        <end position="114"/>
    </location>
</feature>
<dbReference type="Pfam" id="PF23402">
    <property type="entry name" value="LTI65_LTI78_NYQTKV"/>
    <property type="match status" value="1"/>
</dbReference>
<feature type="domain" description="LTI65/LTI78 NYQTKV repeat" evidence="3">
    <location>
        <begin position="123"/>
        <end position="162"/>
    </location>
</feature>
<dbReference type="InterPro" id="IPR057058">
    <property type="entry name" value="LTI65_LTI78_NYQTKV"/>
</dbReference>
<feature type="domain" description="LTI65/LTI78 PGEED repeat" evidence="2">
    <location>
        <begin position="321"/>
        <end position="351"/>
    </location>
</feature>
<dbReference type="InterPro" id="IPR012418">
    <property type="entry name" value="CAP160"/>
</dbReference>
<sequence>MASNRLPTLDSAAVRSAIPGHVENLGHSGINVGRSVSMKEDSLAPEEKQETKVIETIKVSVPGQEENAGQSRVNFGKTTVMGEVPHAPQNTPVSQAPGVNGTRGTDPSKTSIQGQEERSGQRRVNLERPMSLEEDPYAPKDRPEDFTSSNYQTEVTDPTGTAMTNSLQKPEPSKIHLQLPESFGTTKMEDQPYDISAKPSNQSSYTEKISSATTAIADKAVSAKNVVASKLGYGEKDDNIARSEFHETTVDDHTKSSSASPVEYGKKIAATVTEKLSPVYEKVAEAGSTVMSKVQGGGPGGTDSTTTGNIKSESTGVKGQDKGVSVKNYVLDKLRPGDEDRALSEVISEALHKRNDEPEKAVNRPMGKVTESEEVARRLGTGKGIVVDKLKGAVGSWFGLDQSQSQAPHQQSLGSSHGVEGNPNSASGDVGYNSQAAEGTRLQESSN</sequence>
<feature type="compositionally biased region" description="Polar residues" evidence="1">
    <location>
        <begin position="422"/>
        <end position="447"/>
    </location>
</feature>
<feature type="compositionally biased region" description="Polar residues" evidence="1">
    <location>
        <begin position="146"/>
        <end position="168"/>
    </location>
</feature>
<feature type="region of interest" description="Disordered" evidence="1">
    <location>
        <begin position="17"/>
        <end position="50"/>
    </location>
</feature>
<feature type="region of interest" description="Disordered" evidence="1">
    <location>
        <begin position="185"/>
        <end position="204"/>
    </location>
</feature>
<dbReference type="AlphaFoldDB" id="A0A2N9GNV1"/>
<accession>A0A2N9GNV1</accession>
<evidence type="ECO:0000313" key="4">
    <source>
        <dbReference type="EMBL" id="SPD01021.1"/>
    </source>
</evidence>
<dbReference type="Pfam" id="PF23399">
    <property type="entry name" value="LTI65_PGEED"/>
    <property type="match status" value="1"/>
</dbReference>
<proteinExistence type="predicted"/>
<evidence type="ECO:0000259" key="2">
    <source>
        <dbReference type="Pfam" id="PF23399"/>
    </source>
</evidence>
<dbReference type="Pfam" id="PF07918">
    <property type="entry name" value="CAP160"/>
    <property type="match status" value="1"/>
</dbReference>
<feature type="compositionally biased region" description="Basic and acidic residues" evidence="1">
    <location>
        <begin position="115"/>
        <end position="126"/>
    </location>
</feature>
<reference evidence="4" key="1">
    <citation type="submission" date="2018-02" db="EMBL/GenBank/DDBJ databases">
        <authorList>
            <person name="Cohen D.B."/>
            <person name="Kent A.D."/>
        </authorList>
    </citation>
    <scope>NUCLEOTIDE SEQUENCE</scope>
</reference>
<dbReference type="GO" id="GO:0006950">
    <property type="term" value="P:response to stress"/>
    <property type="evidence" value="ECO:0007669"/>
    <property type="project" value="TreeGrafter"/>
</dbReference>
<feature type="region of interest" description="Disordered" evidence="1">
    <location>
        <begin position="291"/>
        <end position="319"/>
    </location>
</feature>
<feature type="region of interest" description="Disordered" evidence="1">
    <location>
        <begin position="401"/>
        <end position="447"/>
    </location>
</feature>
<feature type="region of interest" description="Disordered" evidence="1">
    <location>
        <begin position="78"/>
        <end position="173"/>
    </location>
</feature>
<dbReference type="PANTHER" id="PTHR33836">
    <property type="entry name" value="LOW-TEMPERATURE-INDUCED 65 KDA PROTEIN-RELATED"/>
    <property type="match status" value="1"/>
</dbReference>
<dbReference type="InterPro" id="IPR057059">
    <property type="entry name" value="LTI65/LTI78_PGEED"/>
</dbReference>
<feature type="region of interest" description="Disordered" evidence="1">
    <location>
        <begin position="350"/>
        <end position="374"/>
    </location>
</feature>
<name>A0A2N9GNV1_FAGSY</name>
<dbReference type="EMBL" id="OIVN01002150">
    <property type="protein sequence ID" value="SPD01021.1"/>
    <property type="molecule type" value="Genomic_DNA"/>
</dbReference>
<gene>
    <name evidence="4" type="ORF">FSB_LOCUS28903</name>
</gene>
<dbReference type="PANTHER" id="PTHR33836:SF1">
    <property type="entry name" value="LOW-TEMPERATURE-INDUCED 65 KDA PROTEIN-RELATED"/>
    <property type="match status" value="1"/>
</dbReference>
<dbReference type="InterPro" id="IPR037491">
    <property type="entry name" value="LTI78/LTI65"/>
</dbReference>
<organism evidence="4">
    <name type="scientific">Fagus sylvatica</name>
    <name type="common">Beechnut</name>
    <dbReference type="NCBI Taxonomy" id="28930"/>
    <lineage>
        <taxon>Eukaryota</taxon>
        <taxon>Viridiplantae</taxon>
        <taxon>Streptophyta</taxon>
        <taxon>Embryophyta</taxon>
        <taxon>Tracheophyta</taxon>
        <taxon>Spermatophyta</taxon>
        <taxon>Magnoliopsida</taxon>
        <taxon>eudicotyledons</taxon>
        <taxon>Gunneridae</taxon>
        <taxon>Pentapetalae</taxon>
        <taxon>rosids</taxon>
        <taxon>fabids</taxon>
        <taxon>Fagales</taxon>
        <taxon>Fagaceae</taxon>
        <taxon>Fagus</taxon>
    </lineage>
</organism>
<dbReference type="GO" id="GO:0009737">
    <property type="term" value="P:response to abscisic acid"/>
    <property type="evidence" value="ECO:0007669"/>
    <property type="project" value="InterPro"/>
</dbReference>
<evidence type="ECO:0000256" key="1">
    <source>
        <dbReference type="SAM" id="MobiDB-lite"/>
    </source>
</evidence>
<feature type="compositionally biased region" description="Basic and acidic residues" evidence="1">
    <location>
        <begin position="350"/>
        <end position="362"/>
    </location>
</feature>
<feature type="compositionally biased region" description="Polar residues" evidence="1">
    <location>
        <begin position="401"/>
        <end position="415"/>
    </location>
</feature>
<evidence type="ECO:0000259" key="3">
    <source>
        <dbReference type="Pfam" id="PF23402"/>
    </source>
</evidence>
<feature type="compositionally biased region" description="Basic and acidic residues" evidence="1">
    <location>
        <begin position="37"/>
        <end position="50"/>
    </location>
</feature>